<evidence type="ECO:0000256" key="2">
    <source>
        <dbReference type="ARBA" id="ARBA00034247"/>
    </source>
</evidence>
<name>A0ABT6B8W1_9GAMM</name>
<feature type="transmembrane region" description="Helical" evidence="4">
    <location>
        <begin position="251"/>
        <end position="276"/>
    </location>
</feature>
<dbReference type="CDD" id="cd01949">
    <property type="entry name" value="GGDEF"/>
    <property type="match status" value="1"/>
</dbReference>
<evidence type="ECO:0000256" key="1">
    <source>
        <dbReference type="ARBA" id="ARBA00012528"/>
    </source>
</evidence>
<keyword evidence="7" id="KW-1185">Reference proteome</keyword>
<sequence>MKALCIALAVVVAHVVVLAAQTRLGMATSYASYVGMGALAIGAILHVRRRQDEAHDPRWWMLVASIVLWLVCIALAARQSVVLDNPNPSPGDSMFAYLLYVLPVLVTVSSAPVAAHRRGALAIDMVLVVLLGVLFYARTFSLVSLHGTNDRQNALELAWMFDLENVSLALAATLRFVATDSPADHRFFRAVASFFATYAVAGFIYNHDIALGDYPQFGATPWDVLLDLPFVALIASLAMTPTRRHWHPPVYVVRFVQGASPTFLAVSVLAFGLMVMDDHPPLGIAAAIAAVVGIGLRGTLAQVDLADVDARPTRRPDMPAGLVFIDRMTGLPNRRAFDDRLLHEWQRPVQEGPIALLVIGIDFLREYNDRYGRAAGDECLRMVAAMLLARGTRAGDLLVRFRGAEFALLAPGTSLRDAVTLADELREHIQAQAIVHALSAVGVVTATIGVAALRASGHLGAPDLVSTAERALQRTRRGGHNRVGTLGTPHALPVDPRDTPHRPARGRSA</sequence>
<feature type="domain" description="GGDEF" evidence="5">
    <location>
        <begin position="352"/>
        <end position="488"/>
    </location>
</feature>
<dbReference type="InterPro" id="IPR050469">
    <property type="entry name" value="Diguanylate_Cyclase"/>
</dbReference>
<feature type="transmembrane region" description="Helical" evidence="4">
    <location>
        <begin position="29"/>
        <end position="47"/>
    </location>
</feature>
<dbReference type="PROSITE" id="PS50887">
    <property type="entry name" value="GGDEF"/>
    <property type="match status" value="1"/>
</dbReference>
<feature type="transmembrane region" description="Helical" evidence="4">
    <location>
        <begin position="219"/>
        <end position="239"/>
    </location>
</feature>
<dbReference type="InterPro" id="IPR043128">
    <property type="entry name" value="Rev_trsase/Diguanyl_cyclase"/>
</dbReference>
<comment type="caution">
    <text evidence="6">The sequence shown here is derived from an EMBL/GenBank/DDBJ whole genome shotgun (WGS) entry which is preliminary data.</text>
</comment>
<accession>A0ABT6B8W1</accession>
<proteinExistence type="predicted"/>
<dbReference type="PANTHER" id="PTHR45138">
    <property type="entry name" value="REGULATORY COMPONENTS OF SENSORY TRANSDUCTION SYSTEM"/>
    <property type="match status" value="1"/>
</dbReference>
<evidence type="ECO:0000313" key="7">
    <source>
        <dbReference type="Proteomes" id="UP001528850"/>
    </source>
</evidence>
<dbReference type="NCBIfam" id="TIGR00254">
    <property type="entry name" value="GGDEF"/>
    <property type="match status" value="1"/>
</dbReference>
<dbReference type="InterPro" id="IPR029787">
    <property type="entry name" value="Nucleotide_cyclase"/>
</dbReference>
<evidence type="ECO:0000256" key="4">
    <source>
        <dbReference type="SAM" id="Phobius"/>
    </source>
</evidence>
<feature type="region of interest" description="Disordered" evidence="3">
    <location>
        <begin position="470"/>
        <end position="509"/>
    </location>
</feature>
<evidence type="ECO:0000313" key="6">
    <source>
        <dbReference type="EMBL" id="MDF4024498.1"/>
    </source>
</evidence>
<protein>
    <recommendedName>
        <fullName evidence="1">diguanylate cyclase</fullName>
        <ecNumber evidence="1">2.7.7.65</ecNumber>
    </recommendedName>
</protein>
<dbReference type="EC" id="2.7.7.65" evidence="1"/>
<dbReference type="Gene3D" id="3.30.70.270">
    <property type="match status" value="1"/>
</dbReference>
<gene>
    <name evidence="6" type="ORF">P3W24_05935</name>
</gene>
<dbReference type="EMBL" id="JARJJS010000001">
    <property type="protein sequence ID" value="MDF4024498.1"/>
    <property type="molecule type" value="Genomic_DNA"/>
</dbReference>
<keyword evidence="4" id="KW-1133">Transmembrane helix</keyword>
<evidence type="ECO:0000259" key="5">
    <source>
        <dbReference type="PROSITE" id="PS50887"/>
    </source>
</evidence>
<dbReference type="Proteomes" id="UP001528850">
    <property type="component" value="Unassembled WGS sequence"/>
</dbReference>
<evidence type="ECO:0000256" key="3">
    <source>
        <dbReference type="SAM" id="MobiDB-lite"/>
    </source>
</evidence>
<dbReference type="Pfam" id="PF00990">
    <property type="entry name" value="GGDEF"/>
    <property type="match status" value="1"/>
</dbReference>
<feature type="transmembrane region" description="Helical" evidence="4">
    <location>
        <begin position="59"/>
        <end position="77"/>
    </location>
</feature>
<organism evidence="6 7">
    <name type="scientific">Luteibacter sahnii</name>
    <dbReference type="NCBI Taxonomy" id="3021977"/>
    <lineage>
        <taxon>Bacteria</taxon>
        <taxon>Pseudomonadati</taxon>
        <taxon>Pseudomonadota</taxon>
        <taxon>Gammaproteobacteria</taxon>
        <taxon>Lysobacterales</taxon>
        <taxon>Rhodanobacteraceae</taxon>
        <taxon>Luteibacter</taxon>
    </lineage>
</organism>
<feature type="transmembrane region" description="Helical" evidence="4">
    <location>
        <begin position="282"/>
        <end position="305"/>
    </location>
</feature>
<dbReference type="InterPro" id="IPR000160">
    <property type="entry name" value="GGDEF_dom"/>
</dbReference>
<keyword evidence="4" id="KW-0472">Membrane</keyword>
<feature type="transmembrane region" description="Helical" evidence="4">
    <location>
        <begin position="190"/>
        <end position="207"/>
    </location>
</feature>
<keyword evidence="4" id="KW-0812">Transmembrane</keyword>
<dbReference type="PANTHER" id="PTHR45138:SF9">
    <property type="entry name" value="DIGUANYLATE CYCLASE DGCM-RELATED"/>
    <property type="match status" value="1"/>
</dbReference>
<comment type="catalytic activity">
    <reaction evidence="2">
        <text>2 GTP = 3',3'-c-di-GMP + 2 diphosphate</text>
        <dbReference type="Rhea" id="RHEA:24898"/>
        <dbReference type="ChEBI" id="CHEBI:33019"/>
        <dbReference type="ChEBI" id="CHEBI:37565"/>
        <dbReference type="ChEBI" id="CHEBI:58805"/>
        <dbReference type="EC" id="2.7.7.65"/>
    </reaction>
</comment>
<feature type="transmembrane region" description="Helical" evidence="4">
    <location>
        <begin position="97"/>
        <end position="114"/>
    </location>
</feature>
<dbReference type="SUPFAM" id="SSF55073">
    <property type="entry name" value="Nucleotide cyclase"/>
    <property type="match status" value="1"/>
</dbReference>
<feature type="transmembrane region" description="Helical" evidence="4">
    <location>
        <begin position="121"/>
        <end position="137"/>
    </location>
</feature>
<dbReference type="SMART" id="SM00267">
    <property type="entry name" value="GGDEF"/>
    <property type="match status" value="1"/>
</dbReference>
<feature type="transmembrane region" description="Helical" evidence="4">
    <location>
        <begin position="157"/>
        <end position="178"/>
    </location>
</feature>
<reference evidence="6 7" key="1">
    <citation type="journal article" date="2024" name="Curr. Microbiol.">
        <title>Luteibacter sahnii sp. nov., A Novel Yellow-Colored Xanthomonadin Pigment Producing Probiotic Bacterium from Healthy Rice Seed Microbiome.</title>
        <authorList>
            <person name="Jaiswal G."/>
            <person name="Rana R."/>
            <person name="Nayak P.K."/>
            <person name="Chouhan R."/>
            <person name="Gandhi S.G."/>
            <person name="Patel H.K."/>
            <person name="Patil P.B."/>
        </authorList>
    </citation>
    <scope>NUCLEOTIDE SEQUENCE [LARGE SCALE GENOMIC DNA]</scope>
    <source>
        <strain evidence="6 7">PPL201</strain>
    </source>
</reference>